<dbReference type="InterPro" id="IPR036165">
    <property type="entry name" value="YefM-like_sf"/>
</dbReference>
<comment type="similarity">
    <text evidence="1">Belongs to the phD/YefM antitoxin family.</text>
</comment>
<keyword evidence="4" id="KW-1185">Reference proteome</keyword>
<evidence type="ECO:0000259" key="2">
    <source>
        <dbReference type="Pfam" id="PF02310"/>
    </source>
</evidence>
<reference evidence="3 4" key="1">
    <citation type="submission" date="2018-08" db="EMBL/GenBank/DDBJ databases">
        <title>Paraburkholderia sp. DHOM06 isolated from forest soil.</title>
        <authorList>
            <person name="Gao Z.-H."/>
            <person name="Qiu L.-H."/>
        </authorList>
    </citation>
    <scope>NUCLEOTIDE SEQUENCE [LARGE SCALE GENOMIC DNA]</scope>
    <source>
        <strain evidence="3 4">DHOM06</strain>
    </source>
</reference>
<evidence type="ECO:0000313" key="4">
    <source>
        <dbReference type="Proteomes" id="UP000256838"/>
    </source>
</evidence>
<dbReference type="InterPro" id="IPR006158">
    <property type="entry name" value="Cobalamin-bd"/>
</dbReference>
<dbReference type="AlphaFoldDB" id="A0A3D8JWT2"/>
<organism evidence="3 4">
    <name type="scientific">Trinickia dinghuensis</name>
    <dbReference type="NCBI Taxonomy" id="2291023"/>
    <lineage>
        <taxon>Bacteria</taxon>
        <taxon>Pseudomonadati</taxon>
        <taxon>Pseudomonadota</taxon>
        <taxon>Betaproteobacteria</taxon>
        <taxon>Burkholderiales</taxon>
        <taxon>Burkholderiaceae</taxon>
        <taxon>Trinickia</taxon>
    </lineage>
</organism>
<dbReference type="OrthoDB" id="9060335at2"/>
<dbReference type="EMBL" id="QRGA01000010">
    <property type="protein sequence ID" value="RDU97330.1"/>
    <property type="molecule type" value="Genomic_DNA"/>
</dbReference>
<accession>A0A3D8JWT2</accession>
<proteinExistence type="inferred from homology"/>
<dbReference type="GO" id="GO:0046872">
    <property type="term" value="F:metal ion binding"/>
    <property type="evidence" value="ECO:0007669"/>
    <property type="project" value="InterPro"/>
</dbReference>
<gene>
    <name evidence="3" type="ORF">DWV00_19050</name>
</gene>
<dbReference type="Gene3D" id="3.40.1620.10">
    <property type="entry name" value="YefM-like domain"/>
    <property type="match status" value="1"/>
</dbReference>
<name>A0A3D8JWT2_9BURK</name>
<protein>
    <recommendedName>
        <fullName evidence="2">B12-binding domain-containing protein</fullName>
    </recommendedName>
</protein>
<dbReference type="SUPFAM" id="SSF143120">
    <property type="entry name" value="YefM-like"/>
    <property type="match status" value="1"/>
</dbReference>
<evidence type="ECO:0000256" key="1">
    <source>
        <dbReference type="ARBA" id="ARBA00009981"/>
    </source>
</evidence>
<dbReference type="Pfam" id="PF02310">
    <property type="entry name" value="B12-binding"/>
    <property type="match status" value="1"/>
</dbReference>
<dbReference type="RefSeq" id="WP_115535141.1">
    <property type="nucleotide sequence ID" value="NZ_QRGA01000010.1"/>
</dbReference>
<evidence type="ECO:0000313" key="3">
    <source>
        <dbReference type="EMBL" id="RDU97330.1"/>
    </source>
</evidence>
<dbReference type="GO" id="GO:0031419">
    <property type="term" value="F:cobalamin binding"/>
    <property type="evidence" value="ECO:0007669"/>
    <property type="project" value="InterPro"/>
</dbReference>
<sequence length="240" mass="26823">MRTICFSAACADLKAVIDEVVAHADAILITRRDAPNAVILSLASYIDSRAGLEGRYIDGVVHPFDRILAAIREHAPRTLTVCLSAITANYEAAIRIAKAIKSIDAQISIVIRNDRFSALSREILEHRVGLIDRTLPHTSIYTENFTKRLGHRILELTGRRVRKGVPVEIGRGCIKFSGDDACSFCSIRYGSLWKNELPADEAWEAIRQAYLAQGKRRDLHRLFNGGARCNHQRRHRIAVA</sequence>
<dbReference type="Proteomes" id="UP000256838">
    <property type="component" value="Unassembled WGS sequence"/>
</dbReference>
<feature type="domain" description="B12-binding" evidence="2">
    <location>
        <begin position="33"/>
        <end position="132"/>
    </location>
</feature>
<comment type="caution">
    <text evidence="3">The sequence shown here is derived from an EMBL/GenBank/DDBJ whole genome shotgun (WGS) entry which is preliminary data.</text>
</comment>